<comment type="caution">
    <text evidence="1">The sequence shown here is derived from an EMBL/GenBank/DDBJ whole genome shotgun (WGS) entry which is preliminary data.</text>
</comment>
<name>A0ACB8FLE9_9SAUR</name>
<evidence type="ECO:0000313" key="2">
    <source>
        <dbReference type="Proteomes" id="UP000827872"/>
    </source>
</evidence>
<keyword evidence="2" id="KW-1185">Reference proteome</keyword>
<reference evidence="1" key="1">
    <citation type="submission" date="2021-08" db="EMBL/GenBank/DDBJ databases">
        <title>The first chromosome-level gecko genome reveals the dynamic sex chromosomes of Neotropical dwarf geckos (Sphaerodactylidae: Sphaerodactylus).</title>
        <authorList>
            <person name="Pinto B.J."/>
            <person name="Keating S.E."/>
            <person name="Gamble T."/>
        </authorList>
    </citation>
    <scope>NUCLEOTIDE SEQUENCE</scope>
    <source>
        <strain evidence="1">TG3544</strain>
    </source>
</reference>
<protein>
    <submittedName>
        <fullName evidence="1">Uncharacterized protein</fullName>
    </submittedName>
</protein>
<accession>A0ACB8FLE9</accession>
<evidence type="ECO:0000313" key="1">
    <source>
        <dbReference type="EMBL" id="KAH8006346.1"/>
    </source>
</evidence>
<dbReference type="Proteomes" id="UP000827872">
    <property type="component" value="Linkage Group LG06"/>
</dbReference>
<sequence>MAEQRSFLRLYVSRFAQEFLIGHVLDYPLPFYKYPKESGISCTGDFELHRASTLDQPSRKEISKQENKKMGLVVYLGLCLLACLLLNPSVEGAQNGTKPEARARCAPGDLYYKRYCYQFFNTYVSWELAEVTCQGQNGPETHLASLLSASEGRIVSAYLSRKGATDVWIGLQGTPANGYMVWEWSDATPMSLPLWDGRHLSTGISSNDCVSMIRNTNSQKSLQRGCNNTLPFLCKYQAGY</sequence>
<dbReference type="EMBL" id="CM037619">
    <property type="protein sequence ID" value="KAH8006346.1"/>
    <property type="molecule type" value="Genomic_DNA"/>
</dbReference>
<organism evidence="1 2">
    <name type="scientific">Sphaerodactylus townsendi</name>
    <dbReference type="NCBI Taxonomy" id="933632"/>
    <lineage>
        <taxon>Eukaryota</taxon>
        <taxon>Metazoa</taxon>
        <taxon>Chordata</taxon>
        <taxon>Craniata</taxon>
        <taxon>Vertebrata</taxon>
        <taxon>Euteleostomi</taxon>
        <taxon>Lepidosauria</taxon>
        <taxon>Squamata</taxon>
        <taxon>Bifurcata</taxon>
        <taxon>Gekkota</taxon>
        <taxon>Sphaerodactylidae</taxon>
        <taxon>Sphaerodactylus</taxon>
    </lineage>
</organism>
<proteinExistence type="predicted"/>
<gene>
    <name evidence="1" type="ORF">K3G42_002574</name>
</gene>